<keyword evidence="3" id="KW-1185">Reference proteome</keyword>
<name>X0PZ44_RHOWR</name>
<dbReference type="Proteomes" id="UP000019491">
    <property type="component" value="Unassembled WGS sequence"/>
</dbReference>
<protein>
    <recommendedName>
        <fullName evidence="1">DUF7065 domain-containing protein</fullName>
    </recommendedName>
</protein>
<feature type="domain" description="DUF7065" evidence="1">
    <location>
        <begin position="41"/>
        <end position="184"/>
    </location>
</feature>
<evidence type="ECO:0000313" key="3">
    <source>
        <dbReference type="Proteomes" id="UP000019491"/>
    </source>
</evidence>
<dbReference type="SUPFAM" id="SSF159245">
    <property type="entry name" value="AttH-like"/>
    <property type="match status" value="1"/>
</dbReference>
<proteinExistence type="predicted"/>
<accession>X0PZ44</accession>
<dbReference type="Pfam" id="PF23213">
    <property type="entry name" value="DUF7065"/>
    <property type="match status" value="1"/>
</dbReference>
<dbReference type="EMBL" id="BAWF01000005">
    <property type="protein sequence ID" value="GAF43011.1"/>
    <property type="molecule type" value="Genomic_DNA"/>
</dbReference>
<comment type="caution">
    <text evidence="2">The sequence shown here is derived from an EMBL/GenBank/DDBJ whole genome shotgun (WGS) entry which is preliminary data.</text>
</comment>
<evidence type="ECO:0000313" key="2">
    <source>
        <dbReference type="EMBL" id="GAF43011.1"/>
    </source>
</evidence>
<dbReference type="InterPro" id="IPR055493">
    <property type="entry name" value="DUF7065"/>
</dbReference>
<dbReference type="AlphaFoldDB" id="X0PZ44"/>
<evidence type="ECO:0000259" key="1">
    <source>
        <dbReference type="Pfam" id="PF23213"/>
    </source>
</evidence>
<reference evidence="2 3" key="1">
    <citation type="submission" date="2014-02" db="EMBL/GenBank/DDBJ databases">
        <title>Whole genome shotgun sequence of Rhodococcus wratislaviensis NBRC 100605.</title>
        <authorList>
            <person name="Hosoyama A."/>
            <person name="Tsuchikane K."/>
            <person name="Yoshida I."/>
            <person name="Ohji S."/>
            <person name="Ichikawa N."/>
            <person name="Yamazoe A."/>
            <person name="Fujita N."/>
        </authorList>
    </citation>
    <scope>NUCLEOTIDE SEQUENCE [LARGE SCALE GENOMIC DNA]</scope>
    <source>
        <strain evidence="2 3">NBRC 100605</strain>
    </source>
</reference>
<sequence length="313" mass="35339">MAPSDTASIQHDEALTEHYERDPVWGPNSYPALATIEDGAPPWKDHAYLAFWDQDQDVYGFFHWNSSPNHPTTKAQLNLSVGGQQFDLREELPARSDRFVSESIDFDLKGSVKVTHPEVQGDLTLTARRQPINFGPSGSIPKYGDQKPLQHFQHPLSMTGTLTFRGKMIDLNATGYRTRTWGYRDDSVQFPEYYYLWATFDNFEIAVIKHLHPDGVARAGGGLVDDNGVVAIREVHIPKDAAGFAIETRYELADGRELIIDGQERLWSGWCPIGLPRREGPTFAAFDEILRLRTSDGKVGFGQSEYGYIRRVH</sequence>
<gene>
    <name evidence="2" type="ORF">RW1_005_01190</name>
</gene>
<organism evidence="2 3">
    <name type="scientific">Rhodococcus wratislaviensis NBRC 100605</name>
    <dbReference type="NCBI Taxonomy" id="1219028"/>
    <lineage>
        <taxon>Bacteria</taxon>
        <taxon>Bacillati</taxon>
        <taxon>Actinomycetota</taxon>
        <taxon>Actinomycetes</taxon>
        <taxon>Mycobacteriales</taxon>
        <taxon>Nocardiaceae</taxon>
        <taxon>Rhodococcus</taxon>
    </lineage>
</organism>